<keyword evidence="12" id="KW-1185">Reference proteome</keyword>
<dbReference type="PANTHER" id="PTHR42759">
    <property type="entry name" value="MOXR FAMILY PROTEIN"/>
    <property type="match status" value="1"/>
</dbReference>
<reference evidence="11 12" key="1">
    <citation type="journal article" date="2020" name="Microorganisms">
        <title>Osmotic Adaptation and Compatible Solute Biosynthesis of Phototrophic Bacteria as Revealed from Genome Analyses.</title>
        <authorList>
            <person name="Imhoff J.F."/>
            <person name="Rahn T."/>
            <person name="Kunzel S."/>
            <person name="Keller A."/>
            <person name="Neulinger S.C."/>
        </authorList>
    </citation>
    <scope>NUCLEOTIDE SEQUENCE [LARGE SCALE GENOMIC DNA]</scope>
    <source>
        <strain evidence="11 12">DSM 25653</strain>
    </source>
</reference>
<dbReference type="CDD" id="cd00009">
    <property type="entry name" value="AAA"/>
    <property type="match status" value="1"/>
</dbReference>
<dbReference type="InterPro" id="IPR011704">
    <property type="entry name" value="ATPase_dyneun-rel_AAA"/>
</dbReference>
<dbReference type="InterPro" id="IPR013462">
    <property type="entry name" value="Gas-vesicle_GvpN"/>
</dbReference>
<dbReference type="SUPFAM" id="SSF52540">
    <property type="entry name" value="P-loop containing nucleoside triphosphate hydrolases"/>
    <property type="match status" value="1"/>
</dbReference>
<name>A0A9X0WAE4_9GAMM</name>
<evidence type="ECO:0000256" key="2">
    <source>
        <dbReference type="ARBA" id="ARBA00009417"/>
    </source>
</evidence>
<evidence type="ECO:0000259" key="10">
    <source>
        <dbReference type="SMART" id="SM00382"/>
    </source>
</evidence>
<keyword evidence="4" id="KW-0547">Nucleotide-binding</keyword>
<feature type="domain" description="AAA+ ATPase" evidence="10">
    <location>
        <begin position="45"/>
        <end position="215"/>
    </location>
</feature>
<dbReference type="GO" id="GO:0016887">
    <property type="term" value="F:ATP hydrolysis activity"/>
    <property type="evidence" value="ECO:0007669"/>
    <property type="project" value="InterPro"/>
</dbReference>
<dbReference type="Pfam" id="PF07728">
    <property type="entry name" value="AAA_5"/>
    <property type="match status" value="1"/>
</dbReference>
<dbReference type="GO" id="GO:0005524">
    <property type="term" value="F:ATP binding"/>
    <property type="evidence" value="ECO:0007669"/>
    <property type="project" value="UniProtKB-KW"/>
</dbReference>
<keyword evidence="6" id="KW-0067">ATP-binding</keyword>
<evidence type="ECO:0000256" key="1">
    <source>
        <dbReference type="ARBA" id="ARBA00004496"/>
    </source>
</evidence>
<dbReference type="RefSeq" id="WP_200245883.1">
    <property type="nucleotide sequence ID" value="NZ_NRRY01000026.1"/>
</dbReference>
<comment type="caution">
    <text evidence="11">The sequence shown here is derived from an EMBL/GenBank/DDBJ whole genome shotgun (WGS) entry which is preliminary data.</text>
</comment>
<keyword evidence="5" id="KW-0378">Hydrolase</keyword>
<accession>A0A9X0WAE4</accession>
<dbReference type="Proteomes" id="UP001138768">
    <property type="component" value="Unassembled WGS sequence"/>
</dbReference>
<dbReference type="Gene3D" id="3.40.50.300">
    <property type="entry name" value="P-loop containing nucleotide triphosphate hydrolases"/>
    <property type="match status" value="1"/>
</dbReference>
<gene>
    <name evidence="11" type="primary">gvpN</name>
    <name evidence="11" type="ORF">CKO42_15325</name>
</gene>
<dbReference type="PANTHER" id="PTHR42759:SF1">
    <property type="entry name" value="MAGNESIUM-CHELATASE SUBUNIT CHLD"/>
    <property type="match status" value="1"/>
</dbReference>
<dbReference type="NCBIfam" id="TIGR02640">
    <property type="entry name" value="gas_vesic_GvpN"/>
    <property type="match status" value="1"/>
</dbReference>
<dbReference type="InterPro" id="IPR027417">
    <property type="entry name" value="P-loop_NTPase"/>
</dbReference>
<comment type="similarity">
    <text evidence="2">Belongs to the CbbQ/NirQ/NorQ/GpvN family.</text>
</comment>
<evidence type="ECO:0000256" key="9">
    <source>
        <dbReference type="ARBA" id="ARBA00049360"/>
    </source>
</evidence>
<keyword evidence="7" id="KW-0304">Gas vesicle</keyword>
<evidence type="ECO:0000256" key="5">
    <source>
        <dbReference type="ARBA" id="ARBA00022801"/>
    </source>
</evidence>
<evidence type="ECO:0000313" key="12">
    <source>
        <dbReference type="Proteomes" id="UP001138768"/>
    </source>
</evidence>
<dbReference type="GO" id="GO:0031411">
    <property type="term" value="C:gas vesicle"/>
    <property type="evidence" value="ECO:0007669"/>
    <property type="project" value="UniProtKB-SubCell"/>
</dbReference>
<dbReference type="AlphaFoldDB" id="A0A9X0WAE4"/>
<dbReference type="GO" id="GO:0031412">
    <property type="term" value="P:gas vesicle organization"/>
    <property type="evidence" value="ECO:0007669"/>
    <property type="project" value="InterPro"/>
</dbReference>
<evidence type="ECO:0000256" key="4">
    <source>
        <dbReference type="ARBA" id="ARBA00022741"/>
    </source>
</evidence>
<evidence type="ECO:0000256" key="7">
    <source>
        <dbReference type="ARBA" id="ARBA00022987"/>
    </source>
</evidence>
<evidence type="ECO:0000256" key="8">
    <source>
        <dbReference type="ARBA" id="ARBA00035108"/>
    </source>
</evidence>
<keyword evidence="3" id="KW-0963">Cytoplasm</keyword>
<comment type="subcellular location">
    <subcellularLocation>
        <location evidence="1">Cytoplasm</location>
    </subcellularLocation>
    <subcellularLocation>
        <location evidence="8">Gas vesicle</location>
    </subcellularLocation>
</comment>
<dbReference type="InterPro" id="IPR050764">
    <property type="entry name" value="CbbQ/NirQ/NorQ/GpvN"/>
</dbReference>
<sequence>MTLESLRPDVGLNDEDLVVPEASESFVSTPYVEEVTNRALVYLRAGYPVHLAGPSGTGKTTMAFHLAALWGRPVTLIHGNDEFSVSDLIGTNDAGYRRSKVVDNYIHSVVRTEEEMRQMWVDNRLTTACRNGDTLIYDEFNRSRPEANNVLLSVMSEGILNLPGLRTAGEGYLDVGGDFRAIFTSNPEEYAGTHKTQDALADRMITIRLNPPDRDTEIEIVKAKAGIDELEAGHIVDIIRELRGSGENKTRPTLRAGIAIGKILGMVDGRARFGDRFFHGVCYDVVSTESAKVLHDGQSIFHQLVDSVIKQVCPPVGAQPGDEGTRAQVQAKVKAVNASFATKLNTFRS</sequence>
<comment type="catalytic activity">
    <reaction evidence="9">
        <text>ATP + H2O = ADP + phosphate + H(+)</text>
        <dbReference type="Rhea" id="RHEA:13065"/>
        <dbReference type="ChEBI" id="CHEBI:15377"/>
        <dbReference type="ChEBI" id="CHEBI:15378"/>
        <dbReference type="ChEBI" id="CHEBI:30616"/>
        <dbReference type="ChEBI" id="CHEBI:43474"/>
        <dbReference type="ChEBI" id="CHEBI:456216"/>
    </reaction>
</comment>
<dbReference type="GO" id="GO:0005737">
    <property type="term" value="C:cytoplasm"/>
    <property type="evidence" value="ECO:0007669"/>
    <property type="project" value="UniProtKB-SubCell"/>
</dbReference>
<protein>
    <submittedName>
        <fullName evidence="11">Gas vesicle protein GvpN</fullName>
    </submittedName>
</protein>
<evidence type="ECO:0000313" key="11">
    <source>
        <dbReference type="EMBL" id="MBK1619789.1"/>
    </source>
</evidence>
<dbReference type="InterPro" id="IPR003593">
    <property type="entry name" value="AAA+_ATPase"/>
</dbReference>
<dbReference type="SMART" id="SM00382">
    <property type="entry name" value="AAA"/>
    <property type="match status" value="1"/>
</dbReference>
<proteinExistence type="inferred from homology"/>
<organism evidence="11 12">
    <name type="scientific">Lamprobacter modestohalophilus</name>
    <dbReference type="NCBI Taxonomy" id="1064514"/>
    <lineage>
        <taxon>Bacteria</taxon>
        <taxon>Pseudomonadati</taxon>
        <taxon>Pseudomonadota</taxon>
        <taxon>Gammaproteobacteria</taxon>
        <taxon>Chromatiales</taxon>
        <taxon>Chromatiaceae</taxon>
        <taxon>Lamprobacter</taxon>
    </lineage>
</organism>
<evidence type="ECO:0000256" key="3">
    <source>
        <dbReference type="ARBA" id="ARBA00022490"/>
    </source>
</evidence>
<evidence type="ECO:0000256" key="6">
    <source>
        <dbReference type="ARBA" id="ARBA00022840"/>
    </source>
</evidence>
<dbReference type="EMBL" id="NRRY01000026">
    <property type="protein sequence ID" value="MBK1619789.1"/>
    <property type="molecule type" value="Genomic_DNA"/>
</dbReference>